<dbReference type="InterPro" id="IPR005302">
    <property type="entry name" value="MoCF_Sase_C"/>
</dbReference>
<dbReference type="GO" id="GO:0003824">
    <property type="term" value="F:catalytic activity"/>
    <property type="evidence" value="ECO:0007669"/>
    <property type="project" value="InterPro"/>
</dbReference>
<dbReference type="EMBL" id="OU892278">
    <property type="protein sequence ID" value="CAG9765497.1"/>
    <property type="molecule type" value="Genomic_DNA"/>
</dbReference>
<feature type="transmembrane region" description="Helical" evidence="1">
    <location>
        <begin position="6"/>
        <end position="27"/>
    </location>
</feature>
<dbReference type="PANTHER" id="PTHR14237">
    <property type="entry name" value="MOLYBDOPTERIN COFACTOR SULFURASE MOSC"/>
    <property type="match status" value="1"/>
</dbReference>
<dbReference type="OrthoDB" id="17255at2759"/>
<gene>
    <name evidence="3" type="ORF">CEUTPL_LOCUS6102</name>
</gene>
<dbReference type="Pfam" id="PF03476">
    <property type="entry name" value="MOSC_N"/>
    <property type="match status" value="1"/>
</dbReference>
<reference evidence="3" key="1">
    <citation type="submission" date="2022-01" db="EMBL/GenBank/DDBJ databases">
        <authorList>
            <person name="King R."/>
        </authorList>
    </citation>
    <scope>NUCLEOTIDE SEQUENCE</scope>
</reference>
<evidence type="ECO:0000313" key="4">
    <source>
        <dbReference type="Proteomes" id="UP001152799"/>
    </source>
</evidence>
<keyword evidence="1" id="KW-1133">Transmembrane helix</keyword>
<dbReference type="GO" id="GO:0030170">
    <property type="term" value="F:pyridoxal phosphate binding"/>
    <property type="evidence" value="ECO:0007669"/>
    <property type="project" value="InterPro"/>
</dbReference>
<keyword evidence="1" id="KW-0812">Transmembrane</keyword>
<feature type="domain" description="MOSC" evidence="2">
    <location>
        <begin position="186"/>
        <end position="336"/>
    </location>
</feature>
<sequence>MAQIATNAAIGIGISSVLITIIGAFFLKKVLGKLKNSKKIPTEWVKVGTVKELYIFPMKSTKGIKSEKLFLTEKGVREIDKNDNTILLQDRTFCIYTSKDLEVRSARQLPKIIQISIQAASNGVILKAPNKVDLYINLPKVKNNIRAKFGKELFTLTDCGHSVANWLSSFLLNKNEGLRLGYGTGNPARTLVRDNPKLAGHYPGFDDTLAGIFSDYAALHAVNAATVQNLNERLENGVDFMNFRPNILIEGPEAFAEDRWTFVKFGNVVTESVMECPRCITTTVSSSGVFHEERQPLKTLDSYRKSEGPIKTGVMGTYHKVLKTGVIHLGDSVYVPK</sequence>
<keyword evidence="1" id="KW-0472">Membrane</keyword>
<dbReference type="Proteomes" id="UP001152799">
    <property type="component" value="Chromosome 2"/>
</dbReference>
<dbReference type="SUPFAM" id="SSF50800">
    <property type="entry name" value="PK beta-barrel domain-like"/>
    <property type="match status" value="1"/>
</dbReference>
<dbReference type="InterPro" id="IPR011037">
    <property type="entry name" value="Pyrv_Knase-like_insert_dom_sf"/>
</dbReference>
<evidence type="ECO:0000259" key="2">
    <source>
        <dbReference type="PROSITE" id="PS51340"/>
    </source>
</evidence>
<evidence type="ECO:0000256" key="1">
    <source>
        <dbReference type="SAM" id="Phobius"/>
    </source>
</evidence>
<dbReference type="Pfam" id="PF03473">
    <property type="entry name" value="MOSC"/>
    <property type="match status" value="1"/>
</dbReference>
<keyword evidence="4" id="KW-1185">Reference proteome</keyword>
<dbReference type="AlphaFoldDB" id="A0A9N9MIH7"/>
<evidence type="ECO:0000313" key="3">
    <source>
        <dbReference type="EMBL" id="CAG9765497.1"/>
    </source>
</evidence>
<dbReference type="InterPro" id="IPR005303">
    <property type="entry name" value="MOCOS_middle"/>
</dbReference>
<proteinExistence type="predicted"/>
<protein>
    <recommendedName>
        <fullName evidence="2">MOSC domain-containing protein</fullName>
    </recommendedName>
</protein>
<accession>A0A9N9MIH7</accession>
<name>A0A9N9MIH7_9CUCU</name>
<dbReference type="GO" id="GO:0030151">
    <property type="term" value="F:molybdenum ion binding"/>
    <property type="evidence" value="ECO:0007669"/>
    <property type="project" value="InterPro"/>
</dbReference>
<dbReference type="PROSITE" id="PS51340">
    <property type="entry name" value="MOSC"/>
    <property type="match status" value="1"/>
</dbReference>
<dbReference type="PANTHER" id="PTHR14237:SF19">
    <property type="entry name" value="MITOCHONDRIAL AMIDOXIME REDUCING COMPONENT 1"/>
    <property type="match status" value="1"/>
</dbReference>
<dbReference type="SUPFAM" id="SSF141673">
    <property type="entry name" value="MOSC N-terminal domain-like"/>
    <property type="match status" value="1"/>
</dbReference>
<organism evidence="3 4">
    <name type="scientific">Ceutorhynchus assimilis</name>
    <name type="common">cabbage seed weevil</name>
    <dbReference type="NCBI Taxonomy" id="467358"/>
    <lineage>
        <taxon>Eukaryota</taxon>
        <taxon>Metazoa</taxon>
        <taxon>Ecdysozoa</taxon>
        <taxon>Arthropoda</taxon>
        <taxon>Hexapoda</taxon>
        <taxon>Insecta</taxon>
        <taxon>Pterygota</taxon>
        <taxon>Neoptera</taxon>
        <taxon>Endopterygota</taxon>
        <taxon>Coleoptera</taxon>
        <taxon>Polyphaga</taxon>
        <taxon>Cucujiformia</taxon>
        <taxon>Curculionidae</taxon>
        <taxon>Ceutorhynchinae</taxon>
        <taxon>Ceutorhynchus</taxon>
    </lineage>
</organism>